<keyword evidence="2" id="KW-1185">Reference proteome</keyword>
<dbReference type="AlphaFoldDB" id="A0A917ZD44"/>
<proteinExistence type="predicted"/>
<dbReference type="InterPro" id="IPR046348">
    <property type="entry name" value="SIS_dom_sf"/>
</dbReference>
<name>A0A917ZD44_9GAMM</name>
<reference evidence="1 2" key="1">
    <citation type="journal article" date="2014" name="Int. J. Syst. Evol. Microbiol.">
        <title>Complete genome sequence of Corynebacterium casei LMG S-19264T (=DSM 44701T), isolated from a smear-ripened cheese.</title>
        <authorList>
            <consortium name="US DOE Joint Genome Institute (JGI-PGF)"/>
            <person name="Walter F."/>
            <person name="Albersmeier A."/>
            <person name="Kalinowski J."/>
            <person name="Ruckert C."/>
        </authorList>
    </citation>
    <scope>NUCLEOTIDE SEQUENCE [LARGE SCALE GENOMIC DNA]</scope>
    <source>
        <strain evidence="1 2">CGMCC 1.7286</strain>
    </source>
</reference>
<dbReference type="SUPFAM" id="SSF53697">
    <property type="entry name" value="SIS domain"/>
    <property type="match status" value="1"/>
</dbReference>
<protein>
    <recommendedName>
        <fullName evidence="3">SIS domain-containing protein</fullName>
    </recommendedName>
</protein>
<dbReference type="Gene3D" id="3.40.50.10490">
    <property type="entry name" value="Glucose-6-phosphate isomerase like protein, domain 1"/>
    <property type="match status" value="1"/>
</dbReference>
<dbReference type="RefSeq" id="WP_188859859.1">
    <property type="nucleotide sequence ID" value="NZ_BMLT01000003.1"/>
</dbReference>
<accession>A0A917ZD44</accession>
<dbReference type="EMBL" id="BMLT01000003">
    <property type="protein sequence ID" value="GGO79585.1"/>
    <property type="molecule type" value="Genomic_DNA"/>
</dbReference>
<sequence>MSELSITALVDNGGDVLQSGYASLREQARMLERLAASIDESFVRAVRLVTHCRGEIIVAGNGVSQTRLAKSLSAAGCKVREVEAGNLHGRPGAAVGSDDLVIVVGADAQQALQKPVTSLLLIGGSAESASVGQNVLALPVSLDTERCPAHLQGAVQELAVMAQADALAAAVAVQYRRNLPSGERKNNHVEGI</sequence>
<dbReference type="Proteomes" id="UP000599578">
    <property type="component" value="Unassembled WGS sequence"/>
</dbReference>
<evidence type="ECO:0000313" key="2">
    <source>
        <dbReference type="Proteomes" id="UP000599578"/>
    </source>
</evidence>
<evidence type="ECO:0008006" key="3">
    <source>
        <dbReference type="Google" id="ProtNLM"/>
    </source>
</evidence>
<evidence type="ECO:0000313" key="1">
    <source>
        <dbReference type="EMBL" id="GGO79585.1"/>
    </source>
</evidence>
<organism evidence="1 2">
    <name type="scientific">Marinobacterium nitratireducens</name>
    <dbReference type="NCBI Taxonomy" id="518897"/>
    <lineage>
        <taxon>Bacteria</taxon>
        <taxon>Pseudomonadati</taxon>
        <taxon>Pseudomonadota</taxon>
        <taxon>Gammaproteobacteria</taxon>
        <taxon>Oceanospirillales</taxon>
        <taxon>Oceanospirillaceae</taxon>
        <taxon>Marinobacterium</taxon>
    </lineage>
</organism>
<gene>
    <name evidence="1" type="ORF">GCM10011348_14230</name>
</gene>
<dbReference type="GO" id="GO:0097367">
    <property type="term" value="F:carbohydrate derivative binding"/>
    <property type="evidence" value="ECO:0007669"/>
    <property type="project" value="InterPro"/>
</dbReference>
<dbReference type="GO" id="GO:1901135">
    <property type="term" value="P:carbohydrate derivative metabolic process"/>
    <property type="evidence" value="ECO:0007669"/>
    <property type="project" value="InterPro"/>
</dbReference>
<comment type="caution">
    <text evidence="1">The sequence shown here is derived from an EMBL/GenBank/DDBJ whole genome shotgun (WGS) entry which is preliminary data.</text>
</comment>